<dbReference type="SMART" id="SM00248">
    <property type="entry name" value="ANK"/>
    <property type="match status" value="5"/>
</dbReference>
<evidence type="ECO:0000313" key="5">
    <source>
        <dbReference type="EMBL" id="RLM00785.1"/>
    </source>
</evidence>
<evidence type="ECO:0000256" key="3">
    <source>
        <dbReference type="PROSITE-ProRule" id="PRU00023"/>
    </source>
</evidence>
<comment type="caution">
    <text evidence="5">The sequence shown here is derived from an EMBL/GenBank/DDBJ whole genome shotgun (WGS) entry which is preliminary data.</text>
</comment>
<dbReference type="STRING" id="1245748.A0A229Z589"/>
<dbReference type="InterPro" id="IPR001810">
    <property type="entry name" value="F-box_dom"/>
</dbReference>
<feature type="domain" description="F-box" evidence="4">
    <location>
        <begin position="1"/>
        <end position="49"/>
    </location>
</feature>
<dbReference type="Pfam" id="PF00023">
    <property type="entry name" value="Ank"/>
    <property type="match status" value="1"/>
</dbReference>
<keyword evidence="1" id="KW-0677">Repeat</keyword>
<dbReference type="PANTHER" id="PTHR24189:SF50">
    <property type="entry name" value="ANKYRIN REPEAT AND SOCS BOX PROTEIN 2"/>
    <property type="match status" value="1"/>
</dbReference>
<evidence type="ECO:0000256" key="1">
    <source>
        <dbReference type="ARBA" id="ARBA00022737"/>
    </source>
</evidence>
<dbReference type="SUPFAM" id="SSF48403">
    <property type="entry name" value="Ankyrin repeat"/>
    <property type="match status" value="1"/>
</dbReference>
<dbReference type="PROSITE" id="PS50181">
    <property type="entry name" value="FBOX"/>
    <property type="match status" value="1"/>
</dbReference>
<keyword evidence="6" id="KW-1185">Reference proteome</keyword>
<feature type="repeat" description="ANK" evidence="3">
    <location>
        <begin position="236"/>
        <end position="268"/>
    </location>
</feature>
<reference evidence="5 6" key="1">
    <citation type="submission" date="2018-08" db="EMBL/GenBank/DDBJ databases">
        <title>Draft genome sequences of two Aspergillus turcosus clinical strains isolated from bronchoalveolar lavage fluid: one azole-susceptible and the other azole-resistant.</title>
        <authorList>
            <person name="Parent-Michaud M."/>
            <person name="Dufresne P.J."/>
            <person name="Fournier E."/>
            <person name="Martineau C."/>
            <person name="Moreira S."/>
            <person name="Perkins V."/>
            <person name="De Repentigny L."/>
            <person name="Dufresne S.F."/>
        </authorList>
    </citation>
    <scope>NUCLEOTIDE SEQUENCE [LARGE SCALE GENOMIC DNA]</scope>
    <source>
        <strain evidence="5">HMR AF 1038</strain>
    </source>
</reference>
<accession>A0A229Z589</accession>
<dbReference type="EMBL" id="NIDN02000011">
    <property type="protein sequence ID" value="RLM00785.1"/>
    <property type="molecule type" value="Genomic_DNA"/>
</dbReference>
<dbReference type="InterPro" id="IPR050745">
    <property type="entry name" value="Multifunctional_regulatory"/>
</dbReference>
<feature type="repeat" description="ANK" evidence="3">
    <location>
        <begin position="168"/>
        <end position="202"/>
    </location>
</feature>
<evidence type="ECO:0000256" key="2">
    <source>
        <dbReference type="ARBA" id="ARBA00023043"/>
    </source>
</evidence>
<feature type="repeat" description="ANK" evidence="3">
    <location>
        <begin position="135"/>
        <end position="167"/>
    </location>
</feature>
<dbReference type="AlphaFoldDB" id="A0A229Z589"/>
<dbReference type="Gene3D" id="1.25.40.20">
    <property type="entry name" value="Ankyrin repeat-containing domain"/>
    <property type="match status" value="1"/>
</dbReference>
<dbReference type="OrthoDB" id="4505836at2759"/>
<gene>
    <name evidence="5" type="ORF">CFD26_106808</name>
</gene>
<keyword evidence="2 3" id="KW-0040">ANK repeat</keyword>
<protein>
    <recommendedName>
        <fullName evidence="4">F-box domain-containing protein</fullName>
    </recommendedName>
</protein>
<proteinExistence type="predicted"/>
<dbReference type="InterPro" id="IPR002110">
    <property type="entry name" value="Ankyrin_rpt"/>
</dbReference>
<evidence type="ECO:0000313" key="6">
    <source>
        <dbReference type="Proteomes" id="UP000215289"/>
    </source>
</evidence>
<feature type="repeat" description="ANK" evidence="3">
    <location>
        <begin position="207"/>
        <end position="235"/>
    </location>
</feature>
<name>A0A229Z589_9EURO</name>
<organism evidence="5 6">
    <name type="scientific">Aspergillus turcosus</name>
    <dbReference type="NCBI Taxonomy" id="1245748"/>
    <lineage>
        <taxon>Eukaryota</taxon>
        <taxon>Fungi</taxon>
        <taxon>Dikarya</taxon>
        <taxon>Ascomycota</taxon>
        <taxon>Pezizomycotina</taxon>
        <taxon>Eurotiomycetes</taxon>
        <taxon>Eurotiomycetidae</taxon>
        <taxon>Eurotiales</taxon>
        <taxon>Aspergillaceae</taxon>
        <taxon>Aspergillus</taxon>
        <taxon>Aspergillus subgen. Fumigati</taxon>
    </lineage>
</organism>
<dbReference type="GO" id="GO:0005737">
    <property type="term" value="C:cytoplasm"/>
    <property type="evidence" value="ECO:0007669"/>
    <property type="project" value="TreeGrafter"/>
</dbReference>
<evidence type="ECO:0000259" key="4">
    <source>
        <dbReference type="PROSITE" id="PS50181"/>
    </source>
</evidence>
<dbReference type="Pfam" id="PF00646">
    <property type="entry name" value="F-box"/>
    <property type="match status" value="1"/>
</dbReference>
<dbReference type="InterPro" id="IPR036770">
    <property type="entry name" value="Ankyrin_rpt-contain_sf"/>
</dbReference>
<sequence>MSLLNLPAELTLLISDYLSPGDLNSMAQTSRNCASFFDPLLQDRVLDDPKFVLFWAARNGRKETIHKILTAMQEKQKEIDPVLKARMLMVATRHDQVDLLDYLVRTLSADLSARVPMYTIWDSSNARNNSTIYMKPTTALHAAALGHNEAVAQRLIELGADVNALDEDGASPLHYAAHNSATAPAVTRLLLEHGSKTETEDTWQGRPLHRAAGWGNLEAIELLLQYGADVAARGFSGLLPLHNAVERGVYAAVVLLVEGGSDVNARTVTGWRSLDMAENNGFAQISEYLKAKGAVTRFVADPIPEH</sequence>
<dbReference type="Proteomes" id="UP000215289">
    <property type="component" value="Unassembled WGS sequence"/>
</dbReference>
<dbReference type="PROSITE" id="PS50088">
    <property type="entry name" value="ANK_REPEAT"/>
    <property type="match status" value="4"/>
</dbReference>
<dbReference type="Pfam" id="PF12796">
    <property type="entry name" value="Ank_2"/>
    <property type="match status" value="1"/>
</dbReference>
<dbReference type="PANTHER" id="PTHR24189">
    <property type="entry name" value="MYOTROPHIN"/>
    <property type="match status" value="1"/>
</dbReference>
<dbReference type="PROSITE" id="PS50297">
    <property type="entry name" value="ANK_REP_REGION"/>
    <property type="match status" value="4"/>
</dbReference>
<dbReference type="GO" id="GO:0005634">
    <property type="term" value="C:nucleus"/>
    <property type="evidence" value="ECO:0007669"/>
    <property type="project" value="TreeGrafter"/>
</dbReference>